<evidence type="ECO:0000256" key="1">
    <source>
        <dbReference type="SAM" id="MobiDB-lite"/>
    </source>
</evidence>
<gene>
    <name evidence="2" type="ORF">D0Z08_04760</name>
</gene>
<evidence type="ECO:0000313" key="3">
    <source>
        <dbReference type="Proteomes" id="UP000283644"/>
    </source>
</evidence>
<protein>
    <submittedName>
        <fullName evidence="2">Uncharacterized protein</fullName>
    </submittedName>
</protein>
<dbReference type="EMBL" id="QXGH01000010">
    <property type="protein sequence ID" value="RHW28291.1"/>
    <property type="molecule type" value="Genomic_DNA"/>
</dbReference>
<reference evidence="2 3" key="1">
    <citation type="submission" date="2018-09" db="EMBL/GenBank/DDBJ databases">
        <title>Genome sequencing of Nocardioides immobilis CCTCC AB 2017083 for comparison to Nocardioides silvaticus.</title>
        <authorList>
            <person name="Li C."/>
            <person name="Wang G."/>
        </authorList>
    </citation>
    <scope>NUCLEOTIDE SEQUENCE [LARGE SCALE GENOMIC DNA]</scope>
    <source>
        <strain evidence="2 3">CCTCC AB 2017083</strain>
    </source>
</reference>
<dbReference type="Proteomes" id="UP000283644">
    <property type="component" value="Unassembled WGS sequence"/>
</dbReference>
<sequence length="82" mass="9151">MKVVKPMTSNRDDGQPTVEHSPEQIAELFEIAGRETVAIRQLTGCVQQLQRAQEAKHMLSTLTPAEIRGALELRRLRVGEGK</sequence>
<comment type="caution">
    <text evidence="2">The sequence shown here is derived from an EMBL/GenBank/DDBJ whole genome shotgun (WGS) entry which is preliminary data.</text>
</comment>
<organism evidence="2 3">
    <name type="scientific">Nocardioides immobilis</name>
    <dbReference type="NCBI Taxonomy" id="2049295"/>
    <lineage>
        <taxon>Bacteria</taxon>
        <taxon>Bacillati</taxon>
        <taxon>Actinomycetota</taxon>
        <taxon>Actinomycetes</taxon>
        <taxon>Propionibacteriales</taxon>
        <taxon>Nocardioidaceae</taxon>
        <taxon>Nocardioides</taxon>
    </lineage>
</organism>
<dbReference type="AlphaFoldDB" id="A0A417Y706"/>
<name>A0A417Y706_9ACTN</name>
<evidence type="ECO:0000313" key="2">
    <source>
        <dbReference type="EMBL" id="RHW28291.1"/>
    </source>
</evidence>
<proteinExistence type="predicted"/>
<accession>A0A417Y706</accession>
<keyword evidence="3" id="KW-1185">Reference proteome</keyword>
<feature type="region of interest" description="Disordered" evidence="1">
    <location>
        <begin position="1"/>
        <end position="21"/>
    </location>
</feature>